<keyword evidence="8" id="KW-1279">T cell receptor</keyword>
<evidence type="ECO:0000256" key="1">
    <source>
        <dbReference type="ARBA" id="ARBA00004236"/>
    </source>
</evidence>
<dbReference type="Proteomes" id="UP000002279">
    <property type="component" value="Unplaced"/>
</dbReference>
<evidence type="ECO:0000256" key="2">
    <source>
        <dbReference type="ARBA" id="ARBA00022475"/>
    </source>
</evidence>
<dbReference type="InParanoid" id="F6YW44"/>
<dbReference type="InterPro" id="IPR013106">
    <property type="entry name" value="Ig_V-set"/>
</dbReference>
<comment type="subcellular location">
    <subcellularLocation>
        <location evidence="1">Cell membrane</location>
    </subcellularLocation>
</comment>
<dbReference type="Ensembl" id="ENSOANT00000017047.2">
    <property type="protein sequence ID" value="ENSOANP00000017044.2"/>
    <property type="gene ID" value="ENSOANG00000010752.2"/>
</dbReference>
<keyword evidence="4" id="KW-0472">Membrane</keyword>
<keyword evidence="8" id="KW-0391">Immunity</keyword>
<evidence type="ECO:0000313" key="11">
    <source>
        <dbReference type="Proteomes" id="UP000002279"/>
    </source>
</evidence>
<dbReference type="InterPro" id="IPR036179">
    <property type="entry name" value="Ig-like_dom_sf"/>
</dbReference>
<dbReference type="SMART" id="SM00409">
    <property type="entry name" value="IG"/>
    <property type="match status" value="1"/>
</dbReference>
<dbReference type="GO" id="GO:0042101">
    <property type="term" value="C:T cell receptor complex"/>
    <property type="evidence" value="ECO:0007669"/>
    <property type="project" value="UniProtKB-KW"/>
</dbReference>
<dbReference type="InterPro" id="IPR013783">
    <property type="entry name" value="Ig-like_fold"/>
</dbReference>
<evidence type="ECO:0000256" key="4">
    <source>
        <dbReference type="ARBA" id="ARBA00023136"/>
    </source>
</evidence>
<dbReference type="SMART" id="SM00406">
    <property type="entry name" value="IGv"/>
    <property type="match status" value="1"/>
</dbReference>
<feature type="domain" description="Ig-like" evidence="9">
    <location>
        <begin position="16"/>
        <end position="109"/>
    </location>
</feature>
<dbReference type="HOGENOM" id="CLU_077975_8_3_1"/>
<dbReference type="InterPro" id="IPR051896">
    <property type="entry name" value="TCR_alpha_variable"/>
</dbReference>
<dbReference type="Gene3D" id="2.60.40.10">
    <property type="entry name" value="Immunoglobulins"/>
    <property type="match status" value="1"/>
</dbReference>
<reference evidence="10" key="1">
    <citation type="submission" date="2025-08" db="UniProtKB">
        <authorList>
            <consortium name="Ensembl"/>
        </authorList>
    </citation>
    <scope>IDENTIFICATION</scope>
    <source>
        <strain evidence="10">Glennie</strain>
    </source>
</reference>
<dbReference type="AlphaFoldDB" id="F6YW44"/>
<reference evidence="10" key="2">
    <citation type="submission" date="2025-09" db="UniProtKB">
        <authorList>
            <consortium name="Ensembl"/>
        </authorList>
    </citation>
    <scope>IDENTIFICATION</scope>
    <source>
        <strain evidence="10">Glennie</strain>
    </source>
</reference>
<keyword evidence="3" id="KW-0732">Signal</keyword>
<protein>
    <recommendedName>
        <fullName evidence="9">Ig-like domain-containing protein</fullName>
    </recommendedName>
</protein>
<dbReference type="PROSITE" id="PS50835">
    <property type="entry name" value="IG_LIKE"/>
    <property type="match status" value="1"/>
</dbReference>
<accession>F6YW44</accession>
<dbReference type="GO" id="GO:0009617">
    <property type="term" value="P:response to bacterium"/>
    <property type="evidence" value="ECO:0000318"/>
    <property type="project" value="GO_Central"/>
</dbReference>
<evidence type="ECO:0000256" key="7">
    <source>
        <dbReference type="ARBA" id="ARBA00038651"/>
    </source>
</evidence>
<comment type="subunit">
    <text evidence="7">Alpha-beta TR is a heterodimer composed of an alpha and beta chain; disulfide-linked. The alpha-beta TR is associated with the transmembrane signaling CD3 coreceptor proteins to form the TR-CD3 (TcR or TCR). The assembly of alpha-beta TR heterodimers with CD3 occurs in the endoplasmic reticulum where a single alpha-beta TR heterodimer associates with one CD3D-CD3E heterodimer, one CD3G-CD3E heterodimer and one CD247 homodimer forming a stable octameric structure. CD3D-CD3E and CD3G-CD3E heterodimers preferentially associate with TR alpha and TR beta chains, respectively. The association of the CD247 homodimer is the last step of TcR assembly in the endoplasmic reticulum and is required for transport to the cell surface.</text>
</comment>
<proteinExistence type="predicted"/>
<dbReference type="eggNOG" id="ENOG502SVAM">
    <property type="taxonomic scope" value="Eukaryota"/>
</dbReference>
<dbReference type="GeneTree" id="ENSGT00940000163224"/>
<keyword evidence="8" id="KW-1064">Adaptive immunity</keyword>
<evidence type="ECO:0000256" key="3">
    <source>
        <dbReference type="ARBA" id="ARBA00022729"/>
    </source>
</evidence>
<dbReference type="Pfam" id="PF07686">
    <property type="entry name" value="V-set"/>
    <property type="match status" value="1"/>
</dbReference>
<evidence type="ECO:0000256" key="5">
    <source>
        <dbReference type="ARBA" id="ARBA00023157"/>
    </source>
</evidence>
<evidence type="ECO:0000259" key="9">
    <source>
        <dbReference type="PROSITE" id="PS50835"/>
    </source>
</evidence>
<dbReference type="OMA" id="FTNLQWY"/>
<dbReference type="STRING" id="9258.ENSOANP00000017044"/>
<evidence type="ECO:0000313" key="10">
    <source>
        <dbReference type="Ensembl" id="ENSOANP00000017044.2"/>
    </source>
</evidence>
<sequence length="109" mass="12367">MEESVRIWINPIEFGPTKPEQTPPSLSVREGENITLHCKSSSTVSTLVWYRQDFGKEPVFLMMLTRAKEVKPQGRVTAQFGDKRKNSSLLIEDSQPEDSATYFCSVEAQ</sequence>
<keyword evidence="6" id="KW-0325">Glycoprotein</keyword>
<dbReference type="PANTHER" id="PTHR19339:SF5">
    <property type="entry name" value="IG-LIKE DOMAIN-CONTAINING PROTEIN"/>
    <property type="match status" value="1"/>
</dbReference>
<keyword evidence="11" id="KW-1185">Reference proteome</keyword>
<dbReference type="InterPro" id="IPR003599">
    <property type="entry name" value="Ig_sub"/>
</dbReference>
<evidence type="ECO:0000256" key="6">
    <source>
        <dbReference type="ARBA" id="ARBA00023180"/>
    </source>
</evidence>
<name>F6YW44_ORNAN</name>
<dbReference type="PANTHER" id="PTHR19339">
    <property type="entry name" value="T CELL RECEPTOR ALPHA VARIABLE 39"/>
    <property type="match status" value="1"/>
</dbReference>
<keyword evidence="5" id="KW-1015">Disulfide bond</keyword>
<organism evidence="10 11">
    <name type="scientific">Ornithorhynchus anatinus</name>
    <name type="common">Duckbill platypus</name>
    <dbReference type="NCBI Taxonomy" id="9258"/>
    <lineage>
        <taxon>Eukaryota</taxon>
        <taxon>Metazoa</taxon>
        <taxon>Chordata</taxon>
        <taxon>Craniata</taxon>
        <taxon>Vertebrata</taxon>
        <taxon>Euteleostomi</taxon>
        <taxon>Mammalia</taxon>
        <taxon>Monotremata</taxon>
        <taxon>Ornithorhynchidae</taxon>
        <taxon>Ornithorhynchus</taxon>
    </lineage>
</organism>
<dbReference type="SUPFAM" id="SSF48726">
    <property type="entry name" value="Immunoglobulin"/>
    <property type="match status" value="1"/>
</dbReference>
<keyword evidence="2" id="KW-1003">Cell membrane</keyword>
<dbReference type="InterPro" id="IPR007110">
    <property type="entry name" value="Ig-like_dom"/>
</dbReference>
<evidence type="ECO:0000256" key="8">
    <source>
        <dbReference type="ARBA" id="ARBA00043266"/>
    </source>
</evidence>